<reference evidence="1" key="1">
    <citation type="submission" date="2024-03" db="EMBL/GenBank/DDBJ databases">
        <authorList>
            <consortium name="ELIXIR-Norway"/>
            <consortium name="Elixir Norway"/>
        </authorList>
    </citation>
    <scope>NUCLEOTIDE SEQUENCE</scope>
</reference>
<evidence type="ECO:0000313" key="1">
    <source>
        <dbReference type="EMBL" id="CAK9880682.1"/>
    </source>
</evidence>
<organism evidence="1 2">
    <name type="scientific">Sphagnum jensenii</name>
    <dbReference type="NCBI Taxonomy" id="128206"/>
    <lineage>
        <taxon>Eukaryota</taxon>
        <taxon>Viridiplantae</taxon>
        <taxon>Streptophyta</taxon>
        <taxon>Embryophyta</taxon>
        <taxon>Bryophyta</taxon>
        <taxon>Sphagnophytina</taxon>
        <taxon>Sphagnopsida</taxon>
        <taxon>Sphagnales</taxon>
        <taxon>Sphagnaceae</taxon>
        <taxon>Sphagnum</taxon>
    </lineage>
</organism>
<proteinExistence type="predicted"/>
<dbReference type="Proteomes" id="UP001497522">
    <property type="component" value="Chromosome 8"/>
</dbReference>
<gene>
    <name evidence="1" type="ORF">CSSPJE1EN2_LOCUS22081</name>
</gene>
<name>A0ABP1BXK6_9BRYO</name>
<keyword evidence="2" id="KW-1185">Reference proteome</keyword>
<accession>A0ABP1BXK6</accession>
<sequence>MTHLAAGIMPEQLTVDSDRTIGDGHWCCRCLTVGRERRTTEERRLTTGPAPPRPLELFLLTKERKSPLPVFYTCDITRYCRSTGYSEPVTGRPDSS</sequence>
<evidence type="ECO:0000313" key="2">
    <source>
        <dbReference type="Proteomes" id="UP001497522"/>
    </source>
</evidence>
<dbReference type="EMBL" id="OZ023709">
    <property type="protein sequence ID" value="CAK9880682.1"/>
    <property type="molecule type" value="Genomic_DNA"/>
</dbReference>
<protein>
    <submittedName>
        <fullName evidence="1">Uncharacterized protein</fullName>
    </submittedName>
</protein>